<dbReference type="EMBL" id="CP155573">
    <property type="protein sequence ID" value="XFO65253.1"/>
    <property type="molecule type" value="Genomic_DNA"/>
</dbReference>
<evidence type="ECO:0000313" key="2">
    <source>
        <dbReference type="Proteomes" id="UP000216752"/>
    </source>
</evidence>
<gene>
    <name evidence="1" type="ORF">SPSIL_013620</name>
</gene>
<protein>
    <submittedName>
        <fullName evidence="1">Uncharacterized protein</fullName>
    </submittedName>
</protein>
<dbReference type="Proteomes" id="UP000216752">
    <property type="component" value="Chromosome"/>
</dbReference>
<evidence type="ECO:0000313" key="1">
    <source>
        <dbReference type="EMBL" id="XFO65253.1"/>
    </source>
</evidence>
<proteinExistence type="predicted"/>
<accession>A0ABZ3IIN9</accession>
<keyword evidence="2" id="KW-1185">Reference proteome</keyword>
<reference evidence="1" key="1">
    <citation type="submission" date="2024-05" db="EMBL/GenBank/DDBJ databases">
        <title>Isolation and characterization of Sporomusa carbonis sp. nov., a carboxydotrophic hydrogenogen in the genus of Sporomusa isolated from a charcoal burning pile.</title>
        <authorList>
            <person name="Boeer T."/>
            <person name="Rosenbaum F."/>
            <person name="Eysell L."/>
            <person name="Mueller V."/>
            <person name="Daniel R."/>
            <person name="Poehlein A."/>
        </authorList>
    </citation>
    <scope>NUCLEOTIDE SEQUENCE [LARGE SCALE GENOMIC DNA]</scope>
    <source>
        <strain evidence="1">DSM 10669</strain>
    </source>
</reference>
<organism evidence="1 2">
    <name type="scientific">Sporomusa silvacetica DSM 10669</name>
    <dbReference type="NCBI Taxonomy" id="1123289"/>
    <lineage>
        <taxon>Bacteria</taxon>
        <taxon>Bacillati</taxon>
        <taxon>Bacillota</taxon>
        <taxon>Negativicutes</taxon>
        <taxon>Selenomonadales</taxon>
        <taxon>Sporomusaceae</taxon>
        <taxon>Sporomusa</taxon>
    </lineage>
</organism>
<name>A0ABZ3IIN9_9FIRM</name>
<sequence length="83" mass="9205">MYKLDKCTMICKGTPERGIQLLSVVDSKYGNELGSFELDYLGDLPGFDIVILNATVKLFDKGLFISSLLSSDNVFITSIYLIC</sequence>